<keyword evidence="3" id="KW-1185">Reference proteome</keyword>
<name>A0A2U2J872_9FLAO</name>
<dbReference type="RefSeq" id="WP_109405368.1">
    <property type="nucleotide sequence ID" value="NZ_QFFG01000005.1"/>
</dbReference>
<evidence type="ECO:0000313" key="2">
    <source>
        <dbReference type="EMBL" id="PWG04527.1"/>
    </source>
</evidence>
<reference evidence="2 3" key="1">
    <citation type="submission" date="2018-05" db="EMBL/GenBank/DDBJ databases">
        <title>Polaribacter aquimarinus sp. nov., isolated from sediment in a sediment of sea.</title>
        <authorList>
            <person name="Lu D."/>
        </authorList>
    </citation>
    <scope>NUCLEOTIDE SEQUENCE [LARGE SCALE GENOMIC DNA]</scope>
    <source>
        <strain evidence="2 3">ZY113</strain>
    </source>
</reference>
<dbReference type="OrthoDB" id="271716at2"/>
<dbReference type="EMBL" id="QFFG01000005">
    <property type="protein sequence ID" value="PWG04527.1"/>
    <property type="molecule type" value="Genomic_DNA"/>
</dbReference>
<comment type="caution">
    <text evidence="2">The sequence shown here is derived from an EMBL/GenBank/DDBJ whole genome shotgun (WGS) entry which is preliminary data.</text>
</comment>
<accession>A0A2U2J872</accession>
<dbReference type="Proteomes" id="UP000245670">
    <property type="component" value="Unassembled WGS sequence"/>
</dbReference>
<dbReference type="PROSITE" id="PS51257">
    <property type="entry name" value="PROKAR_LIPOPROTEIN"/>
    <property type="match status" value="1"/>
</dbReference>
<dbReference type="InterPro" id="IPR032710">
    <property type="entry name" value="NTF2-like_dom_sf"/>
</dbReference>
<evidence type="ECO:0000259" key="1">
    <source>
        <dbReference type="Pfam" id="PF13474"/>
    </source>
</evidence>
<dbReference type="InterPro" id="IPR037401">
    <property type="entry name" value="SnoaL-like"/>
</dbReference>
<dbReference type="SUPFAM" id="SSF54427">
    <property type="entry name" value="NTF2-like"/>
    <property type="match status" value="1"/>
</dbReference>
<organism evidence="2 3">
    <name type="scientific">Polaribacter aquimarinus</name>
    <dbReference type="NCBI Taxonomy" id="2100726"/>
    <lineage>
        <taxon>Bacteria</taxon>
        <taxon>Pseudomonadati</taxon>
        <taxon>Bacteroidota</taxon>
        <taxon>Flavobacteriia</taxon>
        <taxon>Flavobacteriales</taxon>
        <taxon>Flavobacteriaceae</taxon>
    </lineage>
</organism>
<protein>
    <recommendedName>
        <fullName evidence="1">SnoaL-like domain-containing protein</fullName>
    </recommendedName>
</protein>
<evidence type="ECO:0000313" key="3">
    <source>
        <dbReference type="Proteomes" id="UP000245670"/>
    </source>
</evidence>
<sequence length="172" mass="19958">MKNLALVLITLFLFTSCKQDKIVASIQTKVLVKENVNAVLDHWHEAASKANFSDYFGVMDSISVFIGTDATENWNKKKFETYSKPHFDNGKAWNFKVLERNLYISDSRDFAWFDENLDTKRGTFRGSGVLEKKGNQWKIKHYVLSVPIPNDNMNEVVRITHKNDSIFRSQFK</sequence>
<gene>
    <name evidence="2" type="ORF">DIS07_11285</name>
</gene>
<dbReference type="Gene3D" id="3.10.450.50">
    <property type="match status" value="1"/>
</dbReference>
<feature type="domain" description="SnoaL-like" evidence="1">
    <location>
        <begin position="36"/>
        <end position="149"/>
    </location>
</feature>
<dbReference type="AlphaFoldDB" id="A0A2U2J872"/>
<proteinExistence type="predicted"/>
<dbReference type="Pfam" id="PF13474">
    <property type="entry name" value="SnoaL_3"/>
    <property type="match status" value="1"/>
</dbReference>